<dbReference type="PANTHER" id="PTHR30087:SF0">
    <property type="entry name" value="INNER MEMBRANE PROTEIN"/>
    <property type="match status" value="1"/>
</dbReference>
<evidence type="ECO:0000256" key="1">
    <source>
        <dbReference type="SAM" id="MobiDB-lite"/>
    </source>
</evidence>
<reference evidence="3 4" key="1">
    <citation type="submission" date="2020-08" db="EMBL/GenBank/DDBJ databases">
        <title>Sequencing the genomes of 1000 actinobacteria strains.</title>
        <authorList>
            <person name="Klenk H.-P."/>
        </authorList>
    </citation>
    <scope>NUCLEOTIDE SEQUENCE [LARGE SCALE GENOMIC DNA]</scope>
    <source>
        <strain evidence="3 4">DSM 44551</strain>
    </source>
</reference>
<evidence type="ECO:0000313" key="3">
    <source>
        <dbReference type="EMBL" id="MBB5431173.1"/>
    </source>
</evidence>
<gene>
    <name evidence="3" type="ORF">HDA36_001257</name>
</gene>
<comment type="caution">
    <text evidence="3">The sequence shown here is derived from an EMBL/GenBank/DDBJ whole genome shotgun (WGS) entry which is preliminary data.</text>
</comment>
<sequence>MVDSGAGAEPGGQGAGRPRIGVSSCLLGEPVRYNGGHCRHRFLTDGLAAHVEWVPVCPEDEIGLGVPRETLHLERAEGGADPGVRVVGTRSGADRTDELAAVADSHRADLDSLDGYVLKNKSPSCGLLGLPVFSGGKRVDGKGRGAFARRLVELHPELPVEEEGRLSDAGLRDHFVERVFAHARLRELFSPGWRPRDLVAFHSRHKLQLMAHSPDAYRALGRITAGAGRGDRARVEADYRSGFHRALALTATPGRHVNALQHAFGMVSSLLDDARRHDMLSAIEAYRAGEVPLTVPATLIRHHCAAEGVAWAAEQSYLAPFPAGLGLRNSLVRG</sequence>
<dbReference type="InterPro" id="IPR007553">
    <property type="entry name" value="2-thiour_desulf"/>
</dbReference>
<dbReference type="EMBL" id="JACHDB010000001">
    <property type="protein sequence ID" value="MBB5431173.1"/>
    <property type="molecule type" value="Genomic_DNA"/>
</dbReference>
<evidence type="ECO:0000259" key="2">
    <source>
        <dbReference type="Pfam" id="PF08349"/>
    </source>
</evidence>
<dbReference type="Pfam" id="PF04463">
    <property type="entry name" value="2-thiour_desulf"/>
    <property type="match status" value="1"/>
</dbReference>
<feature type="domain" description="DUF1722" evidence="2">
    <location>
        <begin position="206"/>
        <end position="322"/>
    </location>
</feature>
<name>A0A7W8QIM1_9ACTN</name>
<proteinExistence type="predicted"/>
<dbReference type="PANTHER" id="PTHR30087">
    <property type="entry name" value="INNER MEMBRANE PROTEIN"/>
    <property type="match status" value="1"/>
</dbReference>
<protein>
    <submittedName>
        <fullName evidence="3">Uncharacterized protein YbgA (DUF1722 family)/uncharacterized protein YbbK (DUF523 family)</fullName>
    </submittedName>
</protein>
<dbReference type="RefSeq" id="WP_184390384.1">
    <property type="nucleotide sequence ID" value="NZ_BAAAJD010000007.1"/>
</dbReference>
<dbReference type="InterPro" id="IPR013560">
    <property type="entry name" value="DUF1722"/>
</dbReference>
<dbReference type="Proteomes" id="UP000572635">
    <property type="component" value="Unassembled WGS sequence"/>
</dbReference>
<evidence type="ECO:0000313" key="4">
    <source>
        <dbReference type="Proteomes" id="UP000572635"/>
    </source>
</evidence>
<feature type="region of interest" description="Disordered" evidence="1">
    <location>
        <begin position="1"/>
        <end position="20"/>
    </location>
</feature>
<keyword evidence="4" id="KW-1185">Reference proteome</keyword>
<accession>A0A7W8QIM1</accession>
<organism evidence="3 4">
    <name type="scientific">Nocardiopsis composta</name>
    <dbReference type="NCBI Taxonomy" id="157465"/>
    <lineage>
        <taxon>Bacteria</taxon>
        <taxon>Bacillati</taxon>
        <taxon>Actinomycetota</taxon>
        <taxon>Actinomycetes</taxon>
        <taxon>Streptosporangiales</taxon>
        <taxon>Nocardiopsidaceae</taxon>
        <taxon>Nocardiopsis</taxon>
    </lineage>
</organism>
<dbReference type="Pfam" id="PF08349">
    <property type="entry name" value="DUF1722"/>
    <property type="match status" value="1"/>
</dbReference>
<dbReference type="AlphaFoldDB" id="A0A7W8QIM1"/>